<dbReference type="AlphaFoldDB" id="A0ABD7JX51"/>
<name>A0ABD7JX51_PSEAI</name>
<dbReference type="EMBL" id="RXTL01000033">
    <property type="protein sequence ID" value="RTS41955.1"/>
    <property type="molecule type" value="Genomic_DNA"/>
</dbReference>
<organism evidence="1 2">
    <name type="scientific">Pseudomonas aeruginosa</name>
    <dbReference type="NCBI Taxonomy" id="287"/>
    <lineage>
        <taxon>Bacteria</taxon>
        <taxon>Pseudomonadati</taxon>
        <taxon>Pseudomonadota</taxon>
        <taxon>Gammaproteobacteria</taxon>
        <taxon>Pseudomonadales</taxon>
        <taxon>Pseudomonadaceae</taxon>
        <taxon>Pseudomonas</taxon>
    </lineage>
</organism>
<proteinExistence type="predicted"/>
<accession>A0ABD7JX51</accession>
<gene>
    <name evidence="1" type="ORF">DY940_25150</name>
</gene>
<comment type="caution">
    <text evidence="1">The sequence shown here is derived from an EMBL/GenBank/DDBJ whole genome shotgun (WGS) entry which is preliminary data.</text>
</comment>
<protein>
    <submittedName>
        <fullName evidence="1">Uncharacterized protein</fullName>
    </submittedName>
</protein>
<sequence length="61" mass="6893">MTASRTDDAGSSILENCASGFDDKQAAWSGWEDPHFLLNTFNKRFILLINKINKILEFTLS</sequence>
<evidence type="ECO:0000313" key="1">
    <source>
        <dbReference type="EMBL" id="RTS41955.1"/>
    </source>
</evidence>
<reference evidence="1 2" key="1">
    <citation type="submission" date="2018-12" db="EMBL/GenBank/DDBJ databases">
        <title>Pseudomonas aeruginosa Diversity Panel.</title>
        <authorList>
            <person name="Snesrud E."/>
            <person name="Mcgann P."/>
        </authorList>
    </citation>
    <scope>NUCLEOTIDE SEQUENCE [LARGE SCALE GENOMIC DNA]</scope>
    <source>
        <strain evidence="1 2">MRSN6241</strain>
    </source>
</reference>
<dbReference type="Proteomes" id="UP000276985">
    <property type="component" value="Unassembled WGS sequence"/>
</dbReference>
<evidence type="ECO:0000313" key="2">
    <source>
        <dbReference type="Proteomes" id="UP000276985"/>
    </source>
</evidence>